<gene>
    <name evidence="2" type="ORF">SCF082_LOCUS183</name>
</gene>
<feature type="non-terminal residue" evidence="2">
    <location>
        <position position="1"/>
    </location>
</feature>
<dbReference type="EMBL" id="CAXAMM010000015">
    <property type="protein sequence ID" value="CAK8985509.1"/>
    <property type="molecule type" value="Genomic_DNA"/>
</dbReference>
<reference evidence="2 3" key="1">
    <citation type="submission" date="2024-02" db="EMBL/GenBank/DDBJ databases">
        <authorList>
            <person name="Chen Y."/>
            <person name="Shah S."/>
            <person name="Dougan E. K."/>
            <person name="Thang M."/>
            <person name="Chan C."/>
        </authorList>
    </citation>
    <scope>NUCLEOTIDE SEQUENCE [LARGE SCALE GENOMIC DNA]</scope>
</reference>
<protein>
    <submittedName>
        <fullName evidence="2">Uncharacterized protein</fullName>
    </submittedName>
</protein>
<proteinExistence type="predicted"/>
<keyword evidence="3" id="KW-1185">Reference proteome</keyword>
<evidence type="ECO:0000313" key="2">
    <source>
        <dbReference type="EMBL" id="CAK8985509.1"/>
    </source>
</evidence>
<sequence>VVEGSKSPESCCRVFFLAVIEMALRPEAVEDWCQLMPNLLEEVGWTTALSTEEASLTHMSCPWGGHLIKFELRDILVQDAPTKSSNVMVRPEVRSLLQEQFPINGLEVKKMEVVSPGECVVEGSMSWSILRLCGVLFGDIGSQVMNYFFEDNGEVSWHQKLRRNYPRDGDSACAFWMEDGKPQELVLVVRPEAKPGKFTAFVVVRVPENNFANWATEYFSCVLKTARSTADWFLNRPGISALRQVDEHFYVVVSMQSFKRGMPLLPALEHEKPITEIDAGQIYGLKRWVRFEAVGTRKFHLTEYLKAFCARLGFEVDTYDSLDGETLVPYQCVLPREEWEKVQERFREAYPLQKTAYRRANGGSGAPGIHEDVAPKFVSTEVSDWKERLLAAKEPKLVVRKTFLDLEDEEVEEQRQQRHPRRPKTTALGRPVFVS</sequence>
<evidence type="ECO:0000256" key="1">
    <source>
        <dbReference type="SAM" id="MobiDB-lite"/>
    </source>
</evidence>
<organism evidence="2 3">
    <name type="scientific">Durusdinium trenchii</name>
    <dbReference type="NCBI Taxonomy" id="1381693"/>
    <lineage>
        <taxon>Eukaryota</taxon>
        <taxon>Sar</taxon>
        <taxon>Alveolata</taxon>
        <taxon>Dinophyceae</taxon>
        <taxon>Suessiales</taxon>
        <taxon>Symbiodiniaceae</taxon>
        <taxon>Durusdinium</taxon>
    </lineage>
</organism>
<dbReference type="Proteomes" id="UP001642464">
    <property type="component" value="Unassembled WGS sequence"/>
</dbReference>
<comment type="caution">
    <text evidence="2">The sequence shown here is derived from an EMBL/GenBank/DDBJ whole genome shotgun (WGS) entry which is preliminary data.</text>
</comment>
<name>A0ABP0H8C4_9DINO</name>
<feature type="region of interest" description="Disordered" evidence="1">
    <location>
        <begin position="411"/>
        <end position="435"/>
    </location>
</feature>
<evidence type="ECO:0000313" key="3">
    <source>
        <dbReference type="Proteomes" id="UP001642464"/>
    </source>
</evidence>
<accession>A0ABP0H8C4</accession>